<dbReference type="PRINTS" id="PR00038">
    <property type="entry name" value="HTHLUXR"/>
</dbReference>
<evidence type="ECO:0000313" key="10">
    <source>
        <dbReference type="EMBL" id="MBB6217172.1"/>
    </source>
</evidence>
<dbReference type="GO" id="GO:0006355">
    <property type="term" value="P:regulation of DNA-templated transcription"/>
    <property type="evidence" value="ECO:0007669"/>
    <property type="project" value="InterPro"/>
</dbReference>
<dbReference type="SUPFAM" id="SSF52172">
    <property type="entry name" value="CheY-like"/>
    <property type="match status" value="1"/>
</dbReference>
<evidence type="ECO:0000256" key="6">
    <source>
        <dbReference type="ARBA" id="ARBA00024867"/>
    </source>
</evidence>
<feature type="modified residue" description="4-aspartylphosphate" evidence="7">
    <location>
        <position position="56"/>
    </location>
</feature>
<comment type="function">
    <text evidence="6">May play the central regulatory role in sporulation. It may be an element of the effector pathway responsible for the activation of sporulation genes in response to nutritional stress. Spo0A may act in concert with spo0H (a sigma factor) to control the expression of some genes that are critical to the sporulation process.</text>
</comment>
<feature type="domain" description="Response regulatory" evidence="9">
    <location>
        <begin position="5"/>
        <end position="121"/>
    </location>
</feature>
<keyword evidence="4 10" id="KW-0238">DNA-binding</keyword>
<name>A0A841L1Y1_9FIRM</name>
<evidence type="ECO:0000259" key="8">
    <source>
        <dbReference type="PROSITE" id="PS50043"/>
    </source>
</evidence>
<dbReference type="AlphaFoldDB" id="A0A841L1Y1"/>
<dbReference type="PROSITE" id="PS50110">
    <property type="entry name" value="RESPONSE_REGULATORY"/>
    <property type="match status" value="1"/>
</dbReference>
<keyword evidence="3" id="KW-0805">Transcription regulation</keyword>
<evidence type="ECO:0000256" key="1">
    <source>
        <dbReference type="ARBA" id="ARBA00018672"/>
    </source>
</evidence>
<evidence type="ECO:0000313" key="11">
    <source>
        <dbReference type="Proteomes" id="UP000579281"/>
    </source>
</evidence>
<dbReference type="InterPro" id="IPR039420">
    <property type="entry name" value="WalR-like"/>
</dbReference>
<keyword evidence="2 7" id="KW-0597">Phosphoprotein</keyword>
<dbReference type="Pfam" id="PF00196">
    <property type="entry name" value="GerE"/>
    <property type="match status" value="1"/>
</dbReference>
<evidence type="ECO:0000256" key="4">
    <source>
        <dbReference type="ARBA" id="ARBA00023125"/>
    </source>
</evidence>
<dbReference type="PROSITE" id="PS50043">
    <property type="entry name" value="HTH_LUXR_2"/>
    <property type="match status" value="1"/>
</dbReference>
<evidence type="ECO:0000259" key="9">
    <source>
        <dbReference type="PROSITE" id="PS50110"/>
    </source>
</evidence>
<feature type="domain" description="HTH luxR-type" evidence="8">
    <location>
        <begin position="151"/>
        <end position="216"/>
    </location>
</feature>
<dbReference type="Gene3D" id="3.40.50.2300">
    <property type="match status" value="1"/>
</dbReference>
<evidence type="ECO:0000256" key="2">
    <source>
        <dbReference type="ARBA" id="ARBA00022553"/>
    </source>
</evidence>
<protein>
    <recommendedName>
        <fullName evidence="1">Stage 0 sporulation protein A homolog</fullName>
    </recommendedName>
</protein>
<keyword evidence="5" id="KW-0804">Transcription</keyword>
<proteinExistence type="predicted"/>
<dbReference type="PANTHER" id="PTHR43214:SF40">
    <property type="entry name" value="TRANSCRIPTIONAL REGULATORY PROTEIN LNRK"/>
    <property type="match status" value="1"/>
</dbReference>
<dbReference type="GO" id="GO:0003677">
    <property type="term" value="F:DNA binding"/>
    <property type="evidence" value="ECO:0007669"/>
    <property type="project" value="UniProtKB-KW"/>
</dbReference>
<dbReference type="InterPro" id="IPR058245">
    <property type="entry name" value="NreC/VraR/RcsB-like_REC"/>
</dbReference>
<evidence type="ECO:0000256" key="3">
    <source>
        <dbReference type="ARBA" id="ARBA00023015"/>
    </source>
</evidence>
<dbReference type="SUPFAM" id="SSF46894">
    <property type="entry name" value="C-terminal effector domain of the bipartite response regulators"/>
    <property type="match status" value="1"/>
</dbReference>
<keyword evidence="11" id="KW-1185">Reference proteome</keyword>
<dbReference type="Proteomes" id="UP000579281">
    <property type="component" value="Unassembled WGS sequence"/>
</dbReference>
<dbReference type="InterPro" id="IPR001789">
    <property type="entry name" value="Sig_transdc_resp-reg_receiver"/>
</dbReference>
<dbReference type="CDD" id="cd06170">
    <property type="entry name" value="LuxR_C_like"/>
    <property type="match status" value="1"/>
</dbReference>
<dbReference type="SMART" id="SM00421">
    <property type="entry name" value="HTH_LUXR"/>
    <property type="match status" value="1"/>
</dbReference>
<reference evidence="10 11" key="1">
    <citation type="submission" date="2020-08" db="EMBL/GenBank/DDBJ databases">
        <title>Genomic Encyclopedia of Type Strains, Phase IV (KMG-IV): sequencing the most valuable type-strain genomes for metagenomic binning, comparative biology and taxonomic classification.</title>
        <authorList>
            <person name="Goeker M."/>
        </authorList>
    </citation>
    <scope>NUCLEOTIDE SEQUENCE [LARGE SCALE GENOMIC DNA]</scope>
    <source>
        <strain evidence="10 11">DSM 103526</strain>
    </source>
</reference>
<dbReference type="PANTHER" id="PTHR43214">
    <property type="entry name" value="TWO-COMPONENT RESPONSE REGULATOR"/>
    <property type="match status" value="1"/>
</dbReference>
<dbReference type="CDD" id="cd17535">
    <property type="entry name" value="REC_NarL-like"/>
    <property type="match status" value="1"/>
</dbReference>
<evidence type="ECO:0000256" key="5">
    <source>
        <dbReference type="ARBA" id="ARBA00023163"/>
    </source>
</evidence>
<dbReference type="GO" id="GO:0000160">
    <property type="term" value="P:phosphorelay signal transduction system"/>
    <property type="evidence" value="ECO:0007669"/>
    <property type="project" value="InterPro"/>
</dbReference>
<dbReference type="InterPro" id="IPR011006">
    <property type="entry name" value="CheY-like_superfamily"/>
</dbReference>
<comment type="caution">
    <text evidence="10">The sequence shown here is derived from an EMBL/GenBank/DDBJ whole genome shotgun (WGS) entry which is preliminary data.</text>
</comment>
<dbReference type="InterPro" id="IPR000792">
    <property type="entry name" value="Tscrpt_reg_LuxR_C"/>
</dbReference>
<dbReference type="SMART" id="SM00448">
    <property type="entry name" value="REC"/>
    <property type="match status" value="1"/>
</dbReference>
<accession>A0A841L1Y1</accession>
<dbReference type="EMBL" id="JACHEN010000021">
    <property type="protein sequence ID" value="MBB6217172.1"/>
    <property type="molecule type" value="Genomic_DNA"/>
</dbReference>
<dbReference type="InterPro" id="IPR016032">
    <property type="entry name" value="Sig_transdc_resp-reg_C-effctor"/>
</dbReference>
<dbReference type="RefSeq" id="WP_184311683.1">
    <property type="nucleotide sequence ID" value="NZ_JACHEN010000021.1"/>
</dbReference>
<organism evidence="10 11">
    <name type="scientific">Anaerosolibacter carboniphilus</name>
    <dbReference type="NCBI Taxonomy" id="1417629"/>
    <lineage>
        <taxon>Bacteria</taxon>
        <taxon>Bacillati</taxon>
        <taxon>Bacillota</taxon>
        <taxon>Clostridia</taxon>
        <taxon>Peptostreptococcales</taxon>
        <taxon>Thermotaleaceae</taxon>
        <taxon>Anaerosolibacter</taxon>
    </lineage>
</organism>
<gene>
    <name evidence="10" type="ORF">HNQ80_003291</name>
</gene>
<dbReference type="PROSITE" id="PS00622">
    <property type="entry name" value="HTH_LUXR_1"/>
    <property type="match status" value="1"/>
</dbReference>
<sequence>MEKIKVMIVDDQIILSQGLKMILGMETDLEVIAVAANGQEAISHCHWQCPDIILMDIKMPIMNGVDATEAIKSQFTHPKIIVLTTFHDTEYIFNALKKGASGYILKESPPEDIIHAIRTVHQGGSILQPNIATKVIEEFTRMASQTKTSPKDDRIHLLSDREKDIIQCIGAGMNNKEIADHLFLSEGTVRNHISHMLEKLNLRDRTQLAIFAIKNQLT</sequence>
<dbReference type="Pfam" id="PF00072">
    <property type="entry name" value="Response_reg"/>
    <property type="match status" value="1"/>
</dbReference>
<evidence type="ECO:0000256" key="7">
    <source>
        <dbReference type="PROSITE-ProRule" id="PRU00169"/>
    </source>
</evidence>